<proteinExistence type="predicted"/>
<evidence type="ECO:0000313" key="4">
    <source>
        <dbReference type="Proteomes" id="UP000266721"/>
    </source>
</evidence>
<keyword evidence="2" id="KW-0472">Membrane</keyword>
<evidence type="ECO:0000313" key="3">
    <source>
        <dbReference type="EMBL" id="OPL32678.1"/>
    </source>
</evidence>
<dbReference type="GO" id="GO:0016020">
    <property type="term" value="C:membrane"/>
    <property type="evidence" value="ECO:0007669"/>
    <property type="project" value="InterPro"/>
</dbReference>
<evidence type="ECO:0000256" key="2">
    <source>
        <dbReference type="SAM" id="Phobius"/>
    </source>
</evidence>
<keyword evidence="2" id="KW-1133">Transmembrane helix</keyword>
<sequence>MPNSYWPKSASLRQFGKIISWWPDKHFGYVDTCANSLSNVRCSKGCIRIKKVKSYRDPGRCDKMKQDCVKDRLEDLCDGNTFCSKYTMTDSCLFQERFSIIDYICKSEQYVQALSVYFRFINHALDMTTISTSDTSTEGDQQVVLNLDENHRVEIYLNRKLYLCSLGWDNNDAGVLCKSLNKTGIGNATFVDKSLDIPTLPYSIHCGGHESSTNIPAEGVTNPSSNKLSSVKSGFPTLGVAVGVPVGIICMIFIIVAVVLIRR</sequence>
<dbReference type="SUPFAM" id="SSF56487">
    <property type="entry name" value="SRCR-like"/>
    <property type="match status" value="1"/>
</dbReference>
<feature type="non-terminal residue" evidence="3">
    <location>
        <position position="263"/>
    </location>
</feature>
<keyword evidence="2" id="KW-0812">Transmembrane</keyword>
<accession>A0A3L5TSQ8</accession>
<keyword evidence="1" id="KW-1015">Disulfide bond</keyword>
<comment type="caution">
    <text evidence="3">The sequence shown here is derived from an EMBL/GenBank/DDBJ whole genome shotgun (WGS) entry which is preliminary data.</text>
</comment>
<dbReference type="Proteomes" id="UP000266721">
    <property type="component" value="Unassembled WGS sequence"/>
</dbReference>
<feature type="non-terminal residue" evidence="3">
    <location>
        <position position="1"/>
    </location>
</feature>
<organism evidence="3 4">
    <name type="scientific">Mytilus galloprovincialis</name>
    <name type="common">Mediterranean mussel</name>
    <dbReference type="NCBI Taxonomy" id="29158"/>
    <lineage>
        <taxon>Eukaryota</taxon>
        <taxon>Metazoa</taxon>
        <taxon>Spiralia</taxon>
        <taxon>Lophotrochozoa</taxon>
        <taxon>Mollusca</taxon>
        <taxon>Bivalvia</taxon>
        <taxon>Autobranchia</taxon>
        <taxon>Pteriomorphia</taxon>
        <taxon>Mytilida</taxon>
        <taxon>Mytiloidea</taxon>
        <taxon>Mytilidae</taxon>
        <taxon>Mytilinae</taxon>
        <taxon>Mytilus</taxon>
    </lineage>
</organism>
<feature type="transmembrane region" description="Helical" evidence="2">
    <location>
        <begin position="238"/>
        <end position="261"/>
    </location>
</feature>
<name>A0A3L5TSQ8_MYTGA</name>
<dbReference type="AlphaFoldDB" id="A0A3L5TSQ8"/>
<evidence type="ECO:0008006" key="5">
    <source>
        <dbReference type="Google" id="ProtNLM"/>
    </source>
</evidence>
<evidence type="ECO:0000256" key="1">
    <source>
        <dbReference type="ARBA" id="ARBA00023157"/>
    </source>
</evidence>
<dbReference type="EMBL" id="KV587643">
    <property type="protein sequence ID" value="OPL32678.1"/>
    <property type="molecule type" value="Genomic_DNA"/>
</dbReference>
<gene>
    <name evidence="3" type="ORF">AM593_07637</name>
</gene>
<keyword evidence="4" id="KW-1185">Reference proteome</keyword>
<protein>
    <recommendedName>
        <fullName evidence="5">SRCR domain-containing protein</fullName>
    </recommendedName>
</protein>
<reference evidence="3 4" key="1">
    <citation type="journal article" date="2016" name="PLoS ONE">
        <title>A First Insight into the Genome of the Filter-Feeder Mussel Mytilus galloprovincialis.</title>
        <authorList>
            <person name="Murgarella M."/>
            <person name="Puiu D."/>
            <person name="Novoa B."/>
            <person name="Figueras A."/>
            <person name="Posada D."/>
            <person name="Canchaya C."/>
        </authorList>
    </citation>
    <scope>NUCLEOTIDE SEQUENCE [LARGE SCALE GENOMIC DNA]</scope>
    <source>
        <tissue evidence="3">Muscle</tissue>
    </source>
</reference>
<dbReference type="InterPro" id="IPR036772">
    <property type="entry name" value="SRCR-like_dom_sf"/>
</dbReference>